<accession>A0ABQ7S589</accession>
<feature type="region of interest" description="Disordered" evidence="1">
    <location>
        <begin position="381"/>
        <end position="451"/>
    </location>
</feature>
<evidence type="ECO:0000313" key="3">
    <source>
        <dbReference type="EMBL" id="KAG9508595.1"/>
    </source>
</evidence>
<feature type="compositionally biased region" description="Low complexity" evidence="1">
    <location>
        <begin position="381"/>
        <end position="396"/>
    </location>
</feature>
<comment type="caution">
    <text evidence="3">The sequence shown here is derived from an EMBL/GenBank/DDBJ whole genome shotgun (WGS) entry which is preliminary data.</text>
</comment>
<feature type="transmembrane region" description="Helical" evidence="2">
    <location>
        <begin position="222"/>
        <end position="245"/>
    </location>
</feature>
<keyword evidence="4" id="KW-1185">Reference proteome</keyword>
<feature type="compositionally biased region" description="Polar residues" evidence="1">
    <location>
        <begin position="397"/>
        <end position="422"/>
    </location>
</feature>
<protein>
    <submittedName>
        <fullName evidence="3">Uncharacterized protein</fullName>
    </submittedName>
</protein>
<keyword evidence="2" id="KW-0472">Membrane</keyword>
<reference evidence="3 4" key="1">
    <citation type="submission" date="2020-10" db="EMBL/GenBank/DDBJ databases">
        <authorList>
            <person name="Klimov P.B."/>
            <person name="Dyachkov S.M."/>
            <person name="Chetverikov P.E."/>
        </authorList>
    </citation>
    <scope>NUCLEOTIDE SEQUENCE [LARGE SCALE GENOMIC DNA]</scope>
    <source>
        <strain evidence="3">BMOC 18-1129-001#AD2665</strain>
        <tissue evidence="3">Entire mites</tissue>
    </source>
</reference>
<keyword evidence="2" id="KW-0812">Transmembrane</keyword>
<feature type="compositionally biased region" description="Basic residues" evidence="1">
    <location>
        <begin position="633"/>
        <end position="652"/>
    </location>
</feature>
<dbReference type="Proteomes" id="UP000825002">
    <property type="component" value="Unassembled WGS sequence"/>
</dbReference>
<evidence type="ECO:0000256" key="2">
    <source>
        <dbReference type="SAM" id="Phobius"/>
    </source>
</evidence>
<evidence type="ECO:0000313" key="4">
    <source>
        <dbReference type="Proteomes" id="UP000825002"/>
    </source>
</evidence>
<feature type="non-terminal residue" evidence="3">
    <location>
        <position position="662"/>
    </location>
</feature>
<feature type="region of interest" description="Disordered" evidence="1">
    <location>
        <begin position="511"/>
        <end position="535"/>
    </location>
</feature>
<proteinExistence type="predicted"/>
<feature type="region of interest" description="Disordered" evidence="1">
    <location>
        <begin position="627"/>
        <end position="662"/>
    </location>
</feature>
<sequence length="662" mass="72377">MGKMRRSGSSISMALPGAYCHSAAHMMTVPRNTSMMMMSPTGAPHPASISMLPYASTQSLIGSPAGAHTKLASVTPSVPGGSLSLDNSLVGASDDKLQALRSSFQSWRSVSLGWSFLAVILLVNKWYEIHKEIELLSAINQNWLQPNSSSPNAQSSMSVSTATNELNSEFNLPDMTTTASSINNVTNMVEMTPNEMLVTRNTQLKSDIELFLVEFKSSRSTLMLSSVFVLIYIVSWSWMTLAIRASGASSDVSLRMILMLSMLAAVDVAASIGFVMVRLIMYSVKNHGFAHQMSSMVQIRSNTDADQVAALTAVRLIALSSSTATVDVFVSVIIGLLTILRVYSVACAIAYYKRMRDGYEAFTTKQQHHLLHNYYHQMTSLSSKSGGSNSGGSSSSQAPRDNNNDSAYNGQTIGRQNGNSNNHHARPQANGNNHNNYDHNFTAHDNTHDMSFMNGRQMRSQSQQQRGLSDQDLLQHLNQSHQSNHFSSNFSPIPSDERHPIAMYQTTQTLGNQTRRNGQNNYARNSNSHQQQQQQTLGARLLLSPGLLATTTTGNINNNMGEQQTTGVNGNTIALVTQPVTISKSTIDQNSSLPAHLITTGDQTQQVLLTTAPHNTQPLKFKSENAINVKSKNASRRASRRNNQRRRNRTTKSKAPAPPPNA</sequence>
<feature type="compositionally biased region" description="Polar residues" evidence="1">
    <location>
        <begin position="511"/>
        <end position="529"/>
    </location>
</feature>
<organism evidence="3 4">
    <name type="scientific">Fragariocoptes setiger</name>
    <dbReference type="NCBI Taxonomy" id="1670756"/>
    <lineage>
        <taxon>Eukaryota</taxon>
        <taxon>Metazoa</taxon>
        <taxon>Ecdysozoa</taxon>
        <taxon>Arthropoda</taxon>
        <taxon>Chelicerata</taxon>
        <taxon>Arachnida</taxon>
        <taxon>Acari</taxon>
        <taxon>Acariformes</taxon>
        <taxon>Trombidiformes</taxon>
        <taxon>Prostigmata</taxon>
        <taxon>Eupodina</taxon>
        <taxon>Eriophyoidea</taxon>
        <taxon>Phytoptidae</taxon>
        <taxon>Fragariocoptes</taxon>
    </lineage>
</organism>
<keyword evidence="2" id="KW-1133">Transmembrane helix</keyword>
<feature type="transmembrane region" description="Helical" evidence="2">
    <location>
        <begin position="328"/>
        <end position="352"/>
    </location>
</feature>
<gene>
    <name evidence="3" type="ORF">GZH46_02903</name>
</gene>
<feature type="compositionally biased region" description="Low complexity" evidence="1">
    <location>
        <begin position="430"/>
        <end position="440"/>
    </location>
</feature>
<name>A0ABQ7S589_9ACAR</name>
<evidence type="ECO:0000256" key="1">
    <source>
        <dbReference type="SAM" id="MobiDB-lite"/>
    </source>
</evidence>
<dbReference type="EMBL" id="JAIFTH010001274">
    <property type="protein sequence ID" value="KAG9508595.1"/>
    <property type="molecule type" value="Genomic_DNA"/>
</dbReference>
<feature type="transmembrane region" description="Helical" evidence="2">
    <location>
        <begin position="257"/>
        <end position="281"/>
    </location>
</feature>